<name>A0A0G1IX15_9BACT</name>
<dbReference type="AlphaFoldDB" id="A0A0G1IX15"/>
<organism evidence="1 2">
    <name type="scientific">Candidatus Collierbacteria bacterium GW2011_GWA1_44_12</name>
    <dbReference type="NCBI Taxonomy" id="1618376"/>
    <lineage>
        <taxon>Bacteria</taxon>
        <taxon>Candidatus Collieribacteriota</taxon>
    </lineage>
</organism>
<accession>A0A0G1IX15</accession>
<dbReference type="InterPro" id="IPR005883">
    <property type="entry name" value="PilM"/>
</dbReference>
<evidence type="ECO:0000313" key="2">
    <source>
        <dbReference type="Proteomes" id="UP000034069"/>
    </source>
</evidence>
<dbReference type="Pfam" id="PF11104">
    <property type="entry name" value="PilM_2"/>
    <property type="match status" value="1"/>
</dbReference>
<evidence type="ECO:0000313" key="1">
    <source>
        <dbReference type="EMBL" id="KKT36342.1"/>
    </source>
</evidence>
<proteinExistence type="predicted"/>
<dbReference type="Gene3D" id="3.30.420.40">
    <property type="match status" value="2"/>
</dbReference>
<dbReference type="PANTHER" id="PTHR32432">
    <property type="entry name" value="CELL DIVISION PROTEIN FTSA-RELATED"/>
    <property type="match status" value="1"/>
</dbReference>
<comment type="caution">
    <text evidence="1">The sequence shown here is derived from an EMBL/GenBank/DDBJ whole genome shotgun (WGS) entry which is preliminary data.</text>
</comment>
<dbReference type="Proteomes" id="UP000034069">
    <property type="component" value="Unassembled WGS sequence"/>
</dbReference>
<sequence length="381" mass="42024">MYEFAVFITSFFEGFYMFKVLVRRWRVVTDKMARVDGRSSFYVYNELMPAYFGLDIGTSSLKLAHVEGKKVHSLGLANNTQAKNVMEMNNAEKIALVELVKHLVKDSGVKPHQVVASIAEPLVFSRVMKFPVMSSPELATAIKWELDQTVPFPPAEIEVSWVIMQKPQRATGEEQISVYVVATPNKVSETYTNILELAGLEPIRLENEIPALSRAFAPSLTDQSPGLVMNMGASGTTMIVGGREIIYNNYYVPVGGNALTKFIADSFNLPLDQAESYKRTYGIAKDQLEGRLYSVLKPIIDNIVGEAKKLIVSFQNDNKGTTVGRIVITGGGSYLNGILPYMTESFPNTEVIIGDVFTGMSVPEKYRGLGPVFDLACGLSS</sequence>
<gene>
    <name evidence="1" type="ORF">UW23_C0002G0009</name>
</gene>
<dbReference type="EMBL" id="LCHN01000002">
    <property type="protein sequence ID" value="KKT36342.1"/>
    <property type="molecule type" value="Genomic_DNA"/>
</dbReference>
<dbReference type="InterPro" id="IPR043129">
    <property type="entry name" value="ATPase_NBD"/>
</dbReference>
<reference evidence="1 2" key="1">
    <citation type="journal article" date="2015" name="Nature">
        <title>rRNA introns, odd ribosomes, and small enigmatic genomes across a large radiation of phyla.</title>
        <authorList>
            <person name="Brown C.T."/>
            <person name="Hug L.A."/>
            <person name="Thomas B.C."/>
            <person name="Sharon I."/>
            <person name="Castelle C.J."/>
            <person name="Singh A."/>
            <person name="Wilkins M.J."/>
            <person name="Williams K.H."/>
            <person name="Banfield J.F."/>
        </authorList>
    </citation>
    <scope>NUCLEOTIDE SEQUENCE [LARGE SCALE GENOMIC DNA]</scope>
</reference>
<dbReference type="SUPFAM" id="SSF53067">
    <property type="entry name" value="Actin-like ATPase domain"/>
    <property type="match status" value="2"/>
</dbReference>
<dbReference type="Gene3D" id="3.30.1490.300">
    <property type="match status" value="1"/>
</dbReference>
<dbReference type="PANTHER" id="PTHR32432:SF3">
    <property type="entry name" value="ETHANOLAMINE UTILIZATION PROTEIN EUTJ"/>
    <property type="match status" value="1"/>
</dbReference>
<dbReference type="CDD" id="cd24049">
    <property type="entry name" value="ASKHA_NBD_PilM"/>
    <property type="match status" value="1"/>
</dbReference>
<dbReference type="InterPro" id="IPR050696">
    <property type="entry name" value="FtsA/MreB"/>
</dbReference>
<protein>
    <submittedName>
        <fullName evidence="1">Type IV pilus assembly protein PilM</fullName>
    </submittedName>
</protein>